<reference evidence="1 2" key="1">
    <citation type="submission" date="2019-10" db="EMBL/GenBank/DDBJ databases">
        <title>Genomic and transcriptomic insights into the perfect genentic adaptation of a filamentous nitrogen-fixing cyanobacterium to rice fields.</title>
        <authorList>
            <person name="Chen Z."/>
        </authorList>
    </citation>
    <scope>NUCLEOTIDE SEQUENCE [LARGE SCALE GENOMIC DNA]</scope>
    <source>
        <strain evidence="1">CCNUC1</strain>
    </source>
</reference>
<dbReference type="Proteomes" id="UP000326678">
    <property type="component" value="Chromosome Gxm1"/>
</dbReference>
<proteinExistence type="predicted"/>
<organism evidence="1 2">
    <name type="scientific">Nostoc sphaeroides CCNUC1</name>
    <dbReference type="NCBI Taxonomy" id="2653204"/>
    <lineage>
        <taxon>Bacteria</taxon>
        <taxon>Bacillati</taxon>
        <taxon>Cyanobacteriota</taxon>
        <taxon>Cyanophyceae</taxon>
        <taxon>Nostocales</taxon>
        <taxon>Nostocaceae</taxon>
        <taxon>Nostoc</taxon>
    </lineage>
</organism>
<keyword evidence="2" id="KW-1185">Reference proteome</keyword>
<protein>
    <submittedName>
        <fullName evidence="1">Uncharacterized protein</fullName>
    </submittedName>
</protein>
<name>A0A5P8VUV9_9NOSO</name>
<gene>
    <name evidence="1" type="ORF">GXM_01399</name>
</gene>
<evidence type="ECO:0000313" key="1">
    <source>
        <dbReference type="EMBL" id="QFS43926.1"/>
    </source>
</evidence>
<dbReference type="KEGG" id="nsh:GXM_01399"/>
<sequence>MNYEFLMNFLADRRGRDQGEKGKRFSPAKRTLPCLINFAGFVVTTKRA</sequence>
<evidence type="ECO:0000313" key="2">
    <source>
        <dbReference type="Proteomes" id="UP000326678"/>
    </source>
</evidence>
<dbReference type="AlphaFoldDB" id="A0A5P8VUV9"/>
<dbReference type="EMBL" id="CP045226">
    <property type="protein sequence ID" value="QFS43926.1"/>
    <property type="molecule type" value="Genomic_DNA"/>
</dbReference>
<accession>A0A5P8VUV9</accession>